<evidence type="ECO:0000256" key="4">
    <source>
        <dbReference type="ARBA" id="ARBA00022692"/>
    </source>
</evidence>
<feature type="transmembrane region" description="Helical" evidence="7">
    <location>
        <begin position="258"/>
        <end position="279"/>
    </location>
</feature>
<evidence type="ECO:0000313" key="9">
    <source>
        <dbReference type="Proteomes" id="UP000767334"/>
    </source>
</evidence>
<feature type="transmembrane region" description="Helical" evidence="7">
    <location>
        <begin position="106"/>
        <end position="128"/>
    </location>
</feature>
<dbReference type="InterPro" id="IPR004776">
    <property type="entry name" value="Mem_transp_PIN-like"/>
</dbReference>
<dbReference type="Proteomes" id="UP000767334">
    <property type="component" value="Unassembled WGS sequence"/>
</dbReference>
<protein>
    <submittedName>
        <fullName evidence="8">AEC family transporter</fullName>
    </submittedName>
</protein>
<evidence type="ECO:0000256" key="7">
    <source>
        <dbReference type="SAM" id="Phobius"/>
    </source>
</evidence>
<evidence type="ECO:0000256" key="5">
    <source>
        <dbReference type="ARBA" id="ARBA00022989"/>
    </source>
</evidence>
<feature type="transmembrane region" description="Helical" evidence="7">
    <location>
        <begin position="226"/>
        <end position="246"/>
    </location>
</feature>
<evidence type="ECO:0000256" key="2">
    <source>
        <dbReference type="ARBA" id="ARBA00022448"/>
    </source>
</evidence>
<dbReference type="RefSeq" id="WP_133013969.1">
    <property type="nucleotide sequence ID" value="NZ_JACJLL010000047.1"/>
</dbReference>
<feature type="transmembrane region" description="Helical" evidence="7">
    <location>
        <begin position="291"/>
        <end position="312"/>
    </location>
</feature>
<proteinExistence type="predicted"/>
<name>A0ABS2FFY1_9CLOT</name>
<reference evidence="8 9" key="1">
    <citation type="journal article" date="2021" name="Sci. Rep.">
        <title>The distribution of antibiotic resistance genes in chicken gut microbiota commensals.</title>
        <authorList>
            <person name="Juricova H."/>
            <person name="Matiasovicova J."/>
            <person name="Kubasova T."/>
            <person name="Cejkova D."/>
            <person name="Rychlik I."/>
        </authorList>
    </citation>
    <scope>NUCLEOTIDE SEQUENCE [LARGE SCALE GENOMIC DNA]</scope>
    <source>
        <strain evidence="8 9">An435</strain>
    </source>
</reference>
<sequence length="353" mass="38929">MLEIIKKTLTDNAILGAIFSSVAIILLGFYLRKKEILNSNASKMLTKLVLTISLPALAFTSFMKDINGEQLKQGMSILVWGFAIYIVLIPITKIMYAKVKGDKQDVYRVLTIFGSTTFFGTPIVTAVYGAVGTMYSNIFNIAYRVFLYSYAFVKMSGTKMDKENLKKNMKEIFLNPIILATFLGLFIWLFQEKLPQIAVASADGVTNYAFLRIDQTLPWLYKPLTYLSNLASPLAWISIGATLAEVPFKKAVSQKDAWGYSLIKVFCVPAINFVLLLAVSKLGILPVSFEGMATTVIMMAAPTATVAAAYAISYDRESLFTSNCSLLSTVVAVVAMPILIVILEIIRNIGLFA</sequence>
<feature type="transmembrane region" description="Helical" evidence="7">
    <location>
        <begin position="173"/>
        <end position="191"/>
    </location>
</feature>
<keyword evidence="3" id="KW-1003">Cell membrane</keyword>
<dbReference type="Pfam" id="PF03547">
    <property type="entry name" value="Mem_trans"/>
    <property type="match status" value="1"/>
</dbReference>
<keyword evidence="5 7" id="KW-1133">Transmembrane helix</keyword>
<gene>
    <name evidence="8" type="ORF">H6A19_08990</name>
</gene>
<keyword evidence="6 7" id="KW-0472">Membrane</keyword>
<keyword evidence="9" id="KW-1185">Reference proteome</keyword>
<organism evidence="8 9">
    <name type="scientific">Clostridium saudiense</name>
    <dbReference type="NCBI Taxonomy" id="1414720"/>
    <lineage>
        <taxon>Bacteria</taxon>
        <taxon>Bacillati</taxon>
        <taxon>Bacillota</taxon>
        <taxon>Clostridia</taxon>
        <taxon>Eubacteriales</taxon>
        <taxon>Clostridiaceae</taxon>
        <taxon>Clostridium</taxon>
    </lineage>
</organism>
<evidence type="ECO:0000313" key="8">
    <source>
        <dbReference type="EMBL" id="MBM6819470.1"/>
    </source>
</evidence>
<accession>A0ABS2FFY1</accession>
<dbReference type="PANTHER" id="PTHR36838">
    <property type="entry name" value="AUXIN EFFLUX CARRIER FAMILY PROTEIN"/>
    <property type="match status" value="1"/>
</dbReference>
<feature type="transmembrane region" description="Helical" evidence="7">
    <location>
        <begin position="75"/>
        <end position="94"/>
    </location>
</feature>
<evidence type="ECO:0000256" key="6">
    <source>
        <dbReference type="ARBA" id="ARBA00023136"/>
    </source>
</evidence>
<dbReference type="PANTHER" id="PTHR36838:SF1">
    <property type="entry name" value="SLR1864 PROTEIN"/>
    <property type="match status" value="1"/>
</dbReference>
<feature type="transmembrane region" description="Helical" evidence="7">
    <location>
        <begin position="44"/>
        <end position="63"/>
    </location>
</feature>
<evidence type="ECO:0000256" key="1">
    <source>
        <dbReference type="ARBA" id="ARBA00004141"/>
    </source>
</evidence>
<feature type="transmembrane region" description="Helical" evidence="7">
    <location>
        <begin position="12"/>
        <end position="32"/>
    </location>
</feature>
<feature type="transmembrane region" description="Helical" evidence="7">
    <location>
        <begin position="324"/>
        <end position="346"/>
    </location>
</feature>
<feature type="transmembrane region" description="Helical" evidence="7">
    <location>
        <begin position="134"/>
        <end position="153"/>
    </location>
</feature>
<comment type="caution">
    <text evidence="8">The sequence shown here is derived from an EMBL/GenBank/DDBJ whole genome shotgun (WGS) entry which is preliminary data.</text>
</comment>
<keyword evidence="4 7" id="KW-0812">Transmembrane</keyword>
<keyword evidence="2" id="KW-0813">Transport</keyword>
<dbReference type="EMBL" id="JACJLL010000047">
    <property type="protein sequence ID" value="MBM6819470.1"/>
    <property type="molecule type" value="Genomic_DNA"/>
</dbReference>
<evidence type="ECO:0000256" key="3">
    <source>
        <dbReference type="ARBA" id="ARBA00022475"/>
    </source>
</evidence>
<comment type="subcellular location">
    <subcellularLocation>
        <location evidence="1">Membrane</location>
        <topology evidence="1">Multi-pass membrane protein</topology>
    </subcellularLocation>
</comment>